<dbReference type="InterPro" id="IPR000212">
    <property type="entry name" value="DNA_helicase_UvrD/REP"/>
</dbReference>
<evidence type="ECO:0000256" key="3">
    <source>
        <dbReference type="ARBA" id="ARBA00022806"/>
    </source>
</evidence>
<dbReference type="InterPro" id="IPR014017">
    <property type="entry name" value="DNA_helicase_UvrD-like_C"/>
</dbReference>
<proteinExistence type="predicted"/>
<evidence type="ECO:0000313" key="8">
    <source>
        <dbReference type="Proteomes" id="UP000321805"/>
    </source>
</evidence>
<evidence type="ECO:0000259" key="6">
    <source>
        <dbReference type="Pfam" id="PF13361"/>
    </source>
</evidence>
<dbReference type="Proteomes" id="UP000321805">
    <property type="component" value="Chromosome"/>
</dbReference>
<dbReference type="Pfam" id="PF13361">
    <property type="entry name" value="UvrD_C"/>
    <property type="match status" value="1"/>
</dbReference>
<dbReference type="RefSeq" id="WP_146917585.1">
    <property type="nucleotide sequence ID" value="NZ_CP042430.1"/>
</dbReference>
<dbReference type="EMBL" id="CP042430">
    <property type="protein sequence ID" value="QEC47294.1"/>
    <property type="molecule type" value="Genomic_DNA"/>
</dbReference>
<dbReference type="PANTHER" id="PTHR11070">
    <property type="entry name" value="UVRD / RECB / PCRA DNA HELICASE FAMILY MEMBER"/>
    <property type="match status" value="1"/>
</dbReference>
<feature type="domain" description="UvrD-like helicase C-terminal" evidence="6">
    <location>
        <begin position="70"/>
        <end position="135"/>
    </location>
</feature>
<dbReference type="GO" id="GO:0003677">
    <property type="term" value="F:DNA binding"/>
    <property type="evidence" value="ECO:0007669"/>
    <property type="project" value="InterPro"/>
</dbReference>
<evidence type="ECO:0000256" key="4">
    <source>
        <dbReference type="ARBA" id="ARBA00022840"/>
    </source>
</evidence>
<protein>
    <recommendedName>
        <fullName evidence="6">UvrD-like helicase C-terminal domain-containing protein</fullName>
    </recommendedName>
</protein>
<feature type="region of interest" description="Disordered" evidence="5">
    <location>
        <begin position="146"/>
        <end position="166"/>
    </location>
</feature>
<evidence type="ECO:0000256" key="5">
    <source>
        <dbReference type="SAM" id="MobiDB-lite"/>
    </source>
</evidence>
<gene>
    <name evidence="7" type="ORF">FSW04_06625</name>
</gene>
<dbReference type="Gene3D" id="3.40.50.300">
    <property type="entry name" value="P-loop containing nucleotide triphosphate hydrolases"/>
    <property type="match status" value="1"/>
</dbReference>
<dbReference type="GO" id="GO:0000725">
    <property type="term" value="P:recombinational repair"/>
    <property type="evidence" value="ECO:0007669"/>
    <property type="project" value="TreeGrafter"/>
</dbReference>
<dbReference type="GO" id="GO:0005524">
    <property type="term" value="F:ATP binding"/>
    <property type="evidence" value="ECO:0007669"/>
    <property type="project" value="UniProtKB-KW"/>
</dbReference>
<keyword evidence="3" id="KW-0347">Helicase</keyword>
<reference evidence="7 8" key="1">
    <citation type="journal article" date="2018" name="J. Microbiol.">
        <title>Baekduia soli gen. nov., sp. nov., a novel bacterium isolated from the soil of Baekdu Mountain and proposal of a novel family name, Baekduiaceae fam. nov.</title>
        <authorList>
            <person name="An D.S."/>
            <person name="Siddiqi M.Z."/>
            <person name="Kim K.H."/>
            <person name="Yu H.S."/>
            <person name="Im W.T."/>
        </authorList>
    </citation>
    <scope>NUCLEOTIDE SEQUENCE [LARGE SCALE GENOMIC DNA]</scope>
    <source>
        <strain evidence="7 8">BR7-21</strain>
    </source>
</reference>
<dbReference type="GO" id="GO:0043138">
    <property type="term" value="F:3'-5' DNA helicase activity"/>
    <property type="evidence" value="ECO:0007669"/>
    <property type="project" value="TreeGrafter"/>
</dbReference>
<evidence type="ECO:0000256" key="2">
    <source>
        <dbReference type="ARBA" id="ARBA00022801"/>
    </source>
</evidence>
<dbReference type="GO" id="GO:0016787">
    <property type="term" value="F:hydrolase activity"/>
    <property type="evidence" value="ECO:0007669"/>
    <property type="project" value="UniProtKB-KW"/>
</dbReference>
<keyword evidence="8" id="KW-1185">Reference proteome</keyword>
<dbReference type="InterPro" id="IPR027417">
    <property type="entry name" value="P-loop_NTPase"/>
</dbReference>
<sequence length="166" mass="18109">MVNGYATRREELDALTEQVRAWQVDGINLDEIGICARTRQIAEVAEQHLRQAGLLPADSHGAIRGPYVGTMHGMKGLEFRSVAMLDVGATSVPLPIAVTDESEDAVRHAHDLQRERCLLYVAATRAREALAVSWTGQPSRLLVANAASRGRTSDPQLGSQRRDTTP</sequence>
<organism evidence="7 8">
    <name type="scientific">Baekduia soli</name>
    <dbReference type="NCBI Taxonomy" id="496014"/>
    <lineage>
        <taxon>Bacteria</taxon>
        <taxon>Bacillati</taxon>
        <taxon>Actinomycetota</taxon>
        <taxon>Thermoleophilia</taxon>
        <taxon>Solirubrobacterales</taxon>
        <taxon>Baekduiaceae</taxon>
        <taxon>Baekduia</taxon>
    </lineage>
</organism>
<evidence type="ECO:0000256" key="1">
    <source>
        <dbReference type="ARBA" id="ARBA00022741"/>
    </source>
</evidence>
<dbReference type="KEGG" id="bsol:FSW04_06625"/>
<dbReference type="OrthoDB" id="3196525at2"/>
<keyword evidence="2" id="KW-0378">Hydrolase</keyword>
<dbReference type="SUPFAM" id="SSF52540">
    <property type="entry name" value="P-loop containing nucleoside triphosphate hydrolases"/>
    <property type="match status" value="1"/>
</dbReference>
<name>A0A5B8U2Q4_9ACTN</name>
<accession>A0A5B8U2Q4</accession>
<keyword evidence="1" id="KW-0547">Nucleotide-binding</keyword>
<evidence type="ECO:0000313" key="7">
    <source>
        <dbReference type="EMBL" id="QEC47294.1"/>
    </source>
</evidence>
<dbReference type="AlphaFoldDB" id="A0A5B8U2Q4"/>
<dbReference type="PANTHER" id="PTHR11070:SF2">
    <property type="entry name" value="ATP-DEPENDENT DNA HELICASE SRS2"/>
    <property type="match status" value="1"/>
</dbReference>
<keyword evidence="4" id="KW-0067">ATP-binding</keyword>